<dbReference type="EMBL" id="JASPKZ010010280">
    <property type="protein sequence ID" value="KAJ9574535.1"/>
    <property type="molecule type" value="Genomic_DNA"/>
</dbReference>
<evidence type="ECO:0000313" key="2">
    <source>
        <dbReference type="EMBL" id="KAJ9574535.1"/>
    </source>
</evidence>
<dbReference type="Proteomes" id="UP001233999">
    <property type="component" value="Unassembled WGS sequence"/>
</dbReference>
<evidence type="ECO:0000256" key="1">
    <source>
        <dbReference type="SAM" id="Phobius"/>
    </source>
</evidence>
<accession>A0AAD7Z5F6</accession>
<sequence length="107" mass="12500">ALTYKAISSPGYLYEIWGILVHVAYYRMCGYVYIAIAGEISPIAKKELIEDNEYSKDTIRITHYEYSFYSTSFKMKMFYLITNISSEILKCVLYKDKIDLMSVDMDP</sequence>
<gene>
    <name evidence="2" type="ORF">L9F63_008308</name>
</gene>
<keyword evidence="3" id="KW-1185">Reference proteome</keyword>
<keyword evidence="1" id="KW-0472">Membrane</keyword>
<dbReference type="AlphaFoldDB" id="A0AAD7Z5F6"/>
<keyword evidence="1" id="KW-1133">Transmembrane helix</keyword>
<comment type="caution">
    <text evidence="2">The sequence shown here is derived from an EMBL/GenBank/DDBJ whole genome shotgun (WGS) entry which is preliminary data.</text>
</comment>
<reference evidence="2" key="1">
    <citation type="journal article" date="2023" name="IScience">
        <title>Live-bearing cockroach genome reveals convergent evolutionary mechanisms linked to viviparity in insects and beyond.</title>
        <authorList>
            <person name="Fouks B."/>
            <person name="Harrison M.C."/>
            <person name="Mikhailova A.A."/>
            <person name="Marchal E."/>
            <person name="English S."/>
            <person name="Carruthers M."/>
            <person name="Jennings E.C."/>
            <person name="Chiamaka E.L."/>
            <person name="Frigard R.A."/>
            <person name="Pippel M."/>
            <person name="Attardo G.M."/>
            <person name="Benoit J.B."/>
            <person name="Bornberg-Bauer E."/>
            <person name="Tobe S.S."/>
        </authorList>
    </citation>
    <scope>NUCLEOTIDE SEQUENCE</scope>
    <source>
        <strain evidence="2">Stay&amp;Tobe</strain>
    </source>
</reference>
<name>A0AAD7Z5F6_DIPPU</name>
<feature type="transmembrane region" description="Helical" evidence="1">
    <location>
        <begin position="12"/>
        <end position="36"/>
    </location>
</feature>
<feature type="non-terminal residue" evidence="2">
    <location>
        <position position="107"/>
    </location>
</feature>
<evidence type="ECO:0000313" key="3">
    <source>
        <dbReference type="Proteomes" id="UP001233999"/>
    </source>
</evidence>
<reference evidence="2" key="2">
    <citation type="submission" date="2023-05" db="EMBL/GenBank/DDBJ databases">
        <authorList>
            <person name="Fouks B."/>
        </authorList>
    </citation>
    <scope>NUCLEOTIDE SEQUENCE</scope>
    <source>
        <strain evidence="2">Stay&amp;Tobe</strain>
        <tissue evidence="2">Testes</tissue>
    </source>
</reference>
<proteinExistence type="predicted"/>
<keyword evidence="1" id="KW-0812">Transmembrane</keyword>
<organism evidence="2 3">
    <name type="scientific">Diploptera punctata</name>
    <name type="common">Pacific beetle cockroach</name>
    <dbReference type="NCBI Taxonomy" id="6984"/>
    <lineage>
        <taxon>Eukaryota</taxon>
        <taxon>Metazoa</taxon>
        <taxon>Ecdysozoa</taxon>
        <taxon>Arthropoda</taxon>
        <taxon>Hexapoda</taxon>
        <taxon>Insecta</taxon>
        <taxon>Pterygota</taxon>
        <taxon>Neoptera</taxon>
        <taxon>Polyneoptera</taxon>
        <taxon>Dictyoptera</taxon>
        <taxon>Blattodea</taxon>
        <taxon>Blaberoidea</taxon>
        <taxon>Blaberidae</taxon>
        <taxon>Diplopterinae</taxon>
        <taxon>Diploptera</taxon>
    </lineage>
</organism>
<protein>
    <submittedName>
        <fullName evidence="2">Uncharacterized protein</fullName>
    </submittedName>
</protein>
<feature type="non-terminal residue" evidence="2">
    <location>
        <position position="1"/>
    </location>
</feature>